<dbReference type="InterPro" id="IPR050951">
    <property type="entry name" value="Retrovirus_Pol_polyprotein"/>
</dbReference>
<dbReference type="SMART" id="SM00343">
    <property type="entry name" value="ZnF_C2HC"/>
    <property type="match status" value="2"/>
</dbReference>
<dbReference type="InterPro" id="IPR001878">
    <property type="entry name" value="Znf_CCHC"/>
</dbReference>
<dbReference type="EMBL" id="GACK01000385">
    <property type="protein sequence ID" value="JAA64649.1"/>
    <property type="molecule type" value="mRNA"/>
</dbReference>
<sequence length="459" mass="51043">MADPVTQVVGRIGHMEPFDDSSSDWTSYDERLTSFLHFNKVPEADKVHAFLSLIGAKTYALLKSLTAPDLPSSKSYDTLRKLLGDHLAPKPSVIGERAKFYRRSQRETESIAEFVAELRSLSTSCEFDIFLDEALRDRFVCGLQRQDIQRVLFAEDKKLTFQKAVEKALAMDSATKSAAELHGSTSVSDVHHVTAQKQGKKAVAVKDAGEKKPSNMCWRCGSFKHVSKNCIHASATCFGCGKKGHIQRMCQSDKNAKLSHARARNMKVLDCATEVRLNGMTCSAKDAITVRLLINKTPLDMELDTGAAVSVISRRQQQQLFPSLKLRTTKLRLRTYTGALFEPAGVAEVLVEHNGQSVLLPLYVTEQGGPPLLGREWLQHVRLDWNAVLSCNKLGSAREPTNTESKVEVSKLLQKHSNLFKEELGCITEEKAELFLKTDARPKYLKARSVPFALVPAVE</sequence>
<dbReference type="InterPro" id="IPR036875">
    <property type="entry name" value="Znf_CCHC_sf"/>
</dbReference>
<evidence type="ECO:0000256" key="6">
    <source>
        <dbReference type="PROSITE-ProRule" id="PRU00047"/>
    </source>
</evidence>
<evidence type="ECO:0000313" key="9">
    <source>
        <dbReference type="EMBL" id="JAA64649.1"/>
    </source>
</evidence>
<dbReference type="GO" id="GO:0008270">
    <property type="term" value="F:zinc ion binding"/>
    <property type="evidence" value="ECO:0007669"/>
    <property type="project" value="UniProtKB-KW"/>
</dbReference>
<dbReference type="SUPFAM" id="SSF50630">
    <property type="entry name" value="Acid proteases"/>
    <property type="match status" value="1"/>
</dbReference>
<dbReference type="GO" id="GO:0004519">
    <property type="term" value="F:endonuclease activity"/>
    <property type="evidence" value="ECO:0007669"/>
    <property type="project" value="UniProtKB-KW"/>
</dbReference>
<dbReference type="PANTHER" id="PTHR37984">
    <property type="entry name" value="PROTEIN CBG26694"/>
    <property type="match status" value="1"/>
</dbReference>
<dbReference type="GO" id="GO:0003676">
    <property type="term" value="F:nucleic acid binding"/>
    <property type="evidence" value="ECO:0007669"/>
    <property type="project" value="InterPro"/>
</dbReference>
<keyword evidence="2" id="KW-0548">Nucleotidyltransferase</keyword>
<evidence type="ECO:0000256" key="3">
    <source>
        <dbReference type="ARBA" id="ARBA00022722"/>
    </source>
</evidence>
<evidence type="ECO:0000256" key="4">
    <source>
        <dbReference type="ARBA" id="ARBA00022759"/>
    </source>
</evidence>
<reference evidence="9" key="1">
    <citation type="submission" date="2012-11" db="EMBL/GenBank/DDBJ databases">
        <authorList>
            <person name="Lucero-Rivera Y.E."/>
            <person name="Tovar-Ramirez D."/>
        </authorList>
    </citation>
    <scope>NUCLEOTIDE SEQUENCE</scope>
    <source>
        <tissue evidence="9">Salivary gland</tissue>
    </source>
</reference>
<keyword evidence="1" id="KW-0808">Transferase</keyword>
<name>L7MMK9_RHIPC</name>
<keyword evidence="6" id="KW-0479">Metal-binding</keyword>
<protein>
    <submittedName>
        <fullName evidence="9">Putative tick transposon</fullName>
    </submittedName>
</protein>
<accession>L7MMK9</accession>
<dbReference type="GO" id="GO:0006508">
    <property type="term" value="P:proteolysis"/>
    <property type="evidence" value="ECO:0007669"/>
    <property type="project" value="InterPro"/>
</dbReference>
<keyword evidence="6" id="KW-0863">Zinc-finger</keyword>
<dbReference type="PROSITE" id="PS50175">
    <property type="entry name" value="ASP_PROT_RETROV"/>
    <property type="match status" value="1"/>
</dbReference>
<feature type="non-terminal residue" evidence="9">
    <location>
        <position position="459"/>
    </location>
</feature>
<feature type="domain" description="CCHC-type" evidence="7">
    <location>
        <begin position="217"/>
        <end position="230"/>
    </location>
</feature>
<feature type="domain" description="Peptidase A2" evidence="8">
    <location>
        <begin position="299"/>
        <end position="377"/>
    </location>
</feature>
<feature type="domain" description="CCHC-type" evidence="7">
    <location>
        <begin position="237"/>
        <end position="252"/>
    </location>
</feature>
<dbReference type="AlphaFoldDB" id="L7MMK9"/>
<keyword evidence="6" id="KW-0862">Zinc</keyword>
<evidence type="ECO:0000256" key="2">
    <source>
        <dbReference type="ARBA" id="ARBA00022695"/>
    </source>
</evidence>
<dbReference type="InterPro" id="IPR021109">
    <property type="entry name" value="Peptidase_aspartic_dom_sf"/>
</dbReference>
<dbReference type="Gene3D" id="4.10.60.10">
    <property type="entry name" value="Zinc finger, CCHC-type"/>
    <property type="match status" value="1"/>
</dbReference>
<proteinExistence type="evidence at transcript level"/>
<evidence type="ECO:0000259" key="7">
    <source>
        <dbReference type="PROSITE" id="PS50158"/>
    </source>
</evidence>
<organism evidence="9">
    <name type="scientific">Rhipicephalus pulchellus</name>
    <name type="common">Yellow backed tick</name>
    <name type="synonym">Dermacentor pulchellus</name>
    <dbReference type="NCBI Taxonomy" id="72859"/>
    <lineage>
        <taxon>Eukaryota</taxon>
        <taxon>Metazoa</taxon>
        <taxon>Ecdysozoa</taxon>
        <taxon>Arthropoda</taxon>
        <taxon>Chelicerata</taxon>
        <taxon>Arachnida</taxon>
        <taxon>Acari</taxon>
        <taxon>Parasitiformes</taxon>
        <taxon>Ixodida</taxon>
        <taxon>Ixodoidea</taxon>
        <taxon>Ixodidae</taxon>
        <taxon>Rhipicephalinae</taxon>
        <taxon>Rhipicephalus</taxon>
        <taxon>Rhipicephalus</taxon>
    </lineage>
</organism>
<dbReference type="InterPro" id="IPR001995">
    <property type="entry name" value="Peptidase_A2_cat"/>
</dbReference>
<dbReference type="PANTHER" id="PTHR37984:SF5">
    <property type="entry name" value="PROTEIN NYNRIN-LIKE"/>
    <property type="match status" value="1"/>
</dbReference>
<dbReference type="SUPFAM" id="SSF57756">
    <property type="entry name" value="Retrovirus zinc finger-like domains"/>
    <property type="match status" value="1"/>
</dbReference>
<dbReference type="PROSITE" id="PS50158">
    <property type="entry name" value="ZF_CCHC"/>
    <property type="match status" value="2"/>
</dbReference>
<evidence type="ECO:0000256" key="5">
    <source>
        <dbReference type="ARBA" id="ARBA00022801"/>
    </source>
</evidence>
<keyword evidence="3" id="KW-0540">Nuclease</keyword>
<keyword evidence="5" id="KW-0378">Hydrolase</keyword>
<dbReference type="GO" id="GO:0016779">
    <property type="term" value="F:nucleotidyltransferase activity"/>
    <property type="evidence" value="ECO:0007669"/>
    <property type="project" value="UniProtKB-KW"/>
</dbReference>
<dbReference type="GO" id="GO:0004190">
    <property type="term" value="F:aspartic-type endopeptidase activity"/>
    <property type="evidence" value="ECO:0007669"/>
    <property type="project" value="InterPro"/>
</dbReference>
<reference evidence="9" key="2">
    <citation type="journal article" date="2015" name="J. Proteomics">
        <title>Sexual differences in the sialomes of the zebra tick, Rhipicephalus pulchellus.</title>
        <authorList>
            <person name="Tan A.W."/>
            <person name="Francischetti I.M."/>
            <person name="Slovak M."/>
            <person name="Kini R.M."/>
            <person name="Ribeiro J.M."/>
        </authorList>
    </citation>
    <scope>NUCLEOTIDE SEQUENCE</scope>
    <source>
        <tissue evidence="9">Salivary gland</tissue>
    </source>
</reference>
<evidence type="ECO:0000259" key="8">
    <source>
        <dbReference type="PROSITE" id="PS50175"/>
    </source>
</evidence>
<keyword evidence="4" id="KW-0255">Endonuclease</keyword>
<evidence type="ECO:0000256" key="1">
    <source>
        <dbReference type="ARBA" id="ARBA00022679"/>
    </source>
</evidence>
<dbReference type="Gene3D" id="2.40.70.10">
    <property type="entry name" value="Acid Proteases"/>
    <property type="match status" value="1"/>
</dbReference>